<comment type="caution">
    <text evidence="1">The sequence shown here is derived from an EMBL/GenBank/DDBJ whole genome shotgun (WGS) entry which is preliminary data.</text>
</comment>
<dbReference type="SUPFAM" id="SSF100895">
    <property type="entry name" value="Kazal-type serine protease inhibitors"/>
    <property type="match status" value="1"/>
</dbReference>
<dbReference type="AlphaFoldDB" id="A0A150RXQ4"/>
<name>A0A150RXQ4_SORCE</name>
<accession>A0A150RXQ4</accession>
<feature type="non-terminal residue" evidence="1">
    <location>
        <position position="1"/>
    </location>
</feature>
<proteinExistence type="predicted"/>
<evidence type="ECO:0000313" key="2">
    <source>
        <dbReference type="Proteomes" id="UP000075635"/>
    </source>
</evidence>
<reference evidence="1 2" key="1">
    <citation type="submission" date="2014-02" db="EMBL/GenBank/DDBJ databases">
        <title>The small core and large imbalanced accessory genome model reveals a collaborative survival strategy of Sorangium cellulosum strains in nature.</title>
        <authorList>
            <person name="Han K."/>
            <person name="Peng R."/>
            <person name="Blom J."/>
            <person name="Li Y.-Z."/>
        </authorList>
    </citation>
    <scope>NUCLEOTIDE SEQUENCE [LARGE SCALE GENOMIC DNA]</scope>
    <source>
        <strain evidence="1 2">So0011-07</strain>
    </source>
</reference>
<evidence type="ECO:0008006" key="3">
    <source>
        <dbReference type="Google" id="ProtNLM"/>
    </source>
</evidence>
<evidence type="ECO:0000313" key="1">
    <source>
        <dbReference type="EMBL" id="KYF84896.1"/>
    </source>
</evidence>
<dbReference type="Proteomes" id="UP000075635">
    <property type="component" value="Unassembled WGS sequence"/>
</dbReference>
<gene>
    <name evidence="1" type="ORF">BE17_00900</name>
</gene>
<organism evidence="1 2">
    <name type="scientific">Sorangium cellulosum</name>
    <name type="common">Polyangium cellulosum</name>
    <dbReference type="NCBI Taxonomy" id="56"/>
    <lineage>
        <taxon>Bacteria</taxon>
        <taxon>Pseudomonadati</taxon>
        <taxon>Myxococcota</taxon>
        <taxon>Polyangia</taxon>
        <taxon>Polyangiales</taxon>
        <taxon>Polyangiaceae</taxon>
        <taxon>Sorangium</taxon>
    </lineage>
</organism>
<dbReference type="EMBL" id="JEMB01001824">
    <property type="protein sequence ID" value="KYF84896.1"/>
    <property type="molecule type" value="Genomic_DNA"/>
</dbReference>
<sequence>QYCVYPPGDCGEGGVVPGNYGVCQQRPASCDTATPTQVCACDGRVYPNACEAARAGVSIGSGEECAGAAPPGTSACGSYFCRSDVEYCRIVEDPHVELFRMPTQRSCKEIPSSCAAEPSCDCVIQAASAPGKGGCSSAPACARDASGSFAVECTGDLY</sequence>
<dbReference type="InterPro" id="IPR036058">
    <property type="entry name" value="Kazal_dom_sf"/>
</dbReference>
<protein>
    <recommendedName>
        <fullName evidence="3">Kazal-like domain-containing protein</fullName>
    </recommendedName>
</protein>